<gene>
    <name evidence="1" type="ORF">RND71_000526</name>
</gene>
<dbReference type="PANTHER" id="PTHR37707:SF1">
    <property type="entry name" value="MATERNAL EFFECT EMBRYO ARREST 9"/>
    <property type="match status" value="1"/>
</dbReference>
<protein>
    <submittedName>
        <fullName evidence="1">Uncharacterized protein</fullName>
    </submittedName>
</protein>
<keyword evidence="2" id="KW-1185">Reference proteome</keyword>
<accession>A0AAE1SZ69</accession>
<sequence length="95" mass="10489">MESLFAQFAILSDQALCENNLEVEAYKAWAAMELKEIKEMAKAEYDSLVSVAERDRNMGKNMEKVATFAAKKYIEGAVNSAGASMRSAIKAIFSL</sequence>
<dbReference type="AlphaFoldDB" id="A0AAE1SZ69"/>
<proteinExistence type="predicted"/>
<dbReference type="Proteomes" id="UP001291623">
    <property type="component" value="Unassembled WGS sequence"/>
</dbReference>
<dbReference type="PANTHER" id="PTHR37707">
    <property type="entry name" value="MATERNAL EFFECT EMBRYO ARREST 9"/>
    <property type="match status" value="1"/>
</dbReference>
<organism evidence="1 2">
    <name type="scientific">Anisodus tanguticus</name>
    <dbReference type="NCBI Taxonomy" id="243964"/>
    <lineage>
        <taxon>Eukaryota</taxon>
        <taxon>Viridiplantae</taxon>
        <taxon>Streptophyta</taxon>
        <taxon>Embryophyta</taxon>
        <taxon>Tracheophyta</taxon>
        <taxon>Spermatophyta</taxon>
        <taxon>Magnoliopsida</taxon>
        <taxon>eudicotyledons</taxon>
        <taxon>Gunneridae</taxon>
        <taxon>Pentapetalae</taxon>
        <taxon>asterids</taxon>
        <taxon>lamiids</taxon>
        <taxon>Solanales</taxon>
        <taxon>Solanaceae</taxon>
        <taxon>Solanoideae</taxon>
        <taxon>Hyoscyameae</taxon>
        <taxon>Anisodus</taxon>
    </lineage>
</organism>
<comment type="caution">
    <text evidence="1">The sequence shown here is derived from an EMBL/GenBank/DDBJ whole genome shotgun (WGS) entry which is preliminary data.</text>
</comment>
<name>A0AAE1SZ69_9SOLA</name>
<dbReference type="EMBL" id="JAVYJV010000001">
    <property type="protein sequence ID" value="KAK4378664.1"/>
    <property type="molecule type" value="Genomic_DNA"/>
</dbReference>
<evidence type="ECO:0000313" key="2">
    <source>
        <dbReference type="Proteomes" id="UP001291623"/>
    </source>
</evidence>
<evidence type="ECO:0000313" key="1">
    <source>
        <dbReference type="EMBL" id="KAK4378664.1"/>
    </source>
</evidence>
<reference evidence="1" key="1">
    <citation type="submission" date="2023-12" db="EMBL/GenBank/DDBJ databases">
        <title>Genome assembly of Anisodus tanguticus.</title>
        <authorList>
            <person name="Wang Y.-J."/>
        </authorList>
    </citation>
    <scope>NUCLEOTIDE SEQUENCE</scope>
    <source>
        <strain evidence="1">KB-2021</strain>
        <tissue evidence="1">Leaf</tissue>
    </source>
</reference>